<reference evidence="10" key="1">
    <citation type="submission" date="2021-02" db="EMBL/GenBank/DDBJ databases">
        <authorList>
            <person name="Nowell W R."/>
        </authorList>
    </citation>
    <scope>NUCLEOTIDE SEQUENCE</scope>
</reference>
<sequence>MYLNKLYNTVRGVFVTLNDLVSQITTDQTKRTHNKVDEALPISTFTAGTTQDQSTTGLNGQFVHSQLLIDCLLRIKSTSAAKNELLTVCKEEYEGNKAELEILREFQQDYSPDHALWWYTRNSFVYRLLNKALRVQNIDILFLFRFFICDLQQQLKDNQCTSRVRLYRGQLMSNDELQVLQDSTGQLISINSFLSTSVHKHLALQFLNQSSTSNSIERVLFEITADPVAGIKPFANIRPFSAFPEEEETLFMLGSIFRVIDIQQDNEQVWLIQLKLCSENDNDLKSVIDEMKKDHIESGSETSLLSLGNILLNMNEYDGAEKYLFRFLDEQTKDHSDIARCYYLLGNLDTNTYHLDSSLAWHLKSLEIKRKILKSDDPKLSDSYNSIGVIYRKKREFLEAQKWFEKALKILQQAYGIERPEISTCINSIGYVFLRMKSYSNAMDCFKKALAINKKYFTAYHSEIGVSHSSMADAYRGLQNYNEALKHANLALGIFQKSLPPKHYKIAWAIEIMGNVYEDKKELKDALSYYRRAANIYCEILPSTHYYVISIKQCIQRVSSEIN</sequence>
<name>A0A818AF94_9BILA</name>
<dbReference type="Gene3D" id="3.90.176.10">
    <property type="entry name" value="Toxin ADP-ribosyltransferase, Chain A, domain 1"/>
    <property type="match status" value="1"/>
</dbReference>
<evidence type="ECO:0000256" key="6">
    <source>
        <dbReference type="ARBA" id="ARBA00022803"/>
    </source>
</evidence>
<dbReference type="GO" id="GO:0016779">
    <property type="term" value="F:nucleotidyltransferase activity"/>
    <property type="evidence" value="ECO:0007669"/>
    <property type="project" value="UniProtKB-KW"/>
</dbReference>
<evidence type="ECO:0000256" key="3">
    <source>
        <dbReference type="ARBA" id="ARBA00022679"/>
    </source>
</evidence>
<evidence type="ECO:0000313" key="10">
    <source>
        <dbReference type="EMBL" id="CAF3403696.1"/>
    </source>
</evidence>
<dbReference type="AlphaFoldDB" id="A0A818AF94"/>
<evidence type="ECO:0000256" key="7">
    <source>
        <dbReference type="ARBA" id="ARBA00047597"/>
    </source>
</evidence>
<evidence type="ECO:0000256" key="4">
    <source>
        <dbReference type="ARBA" id="ARBA00022695"/>
    </source>
</evidence>
<dbReference type="InterPro" id="IPR000768">
    <property type="entry name" value="ART"/>
</dbReference>
<dbReference type="Pfam" id="PF01129">
    <property type="entry name" value="ART"/>
    <property type="match status" value="1"/>
</dbReference>
<dbReference type="Pfam" id="PF13374">
    <property type="entry name" value="TPR_10"/>
    <property type="match status" value="1"/>
</dbReference>
<evidence type="ECO:0000256" key="2">
    <source>
        <dbReference type="ARBA" id="ARBA00022676"/>
    </source>
</evidence>
<evidence type="ECO:0000256" key="1">
    <source>
        <dbReference type="ARBA" id="ARBA00009558"/>
    </source>
</evidence>
<dbReference type="GO" id="GO:0106274">
    <property type="term" value="F:NAD+-protein-arginine ADP-ribosyltransferase activity"/>
    <property type="evidence" value="ECO:0007669"/>
    <property type="project" value="UniProtKB-EC"/>
</dbReference>
<accession>A0A818AF94</accession>
<protein>
    <recommendedName>
        <fullName evidence="9">NAD(P)(+)--arginine ADP-ribosyltransferase</fullName>
        <ecNumber evidence="9">2.4.2.31</ecNumber>
    </recommendedName>
    <alternativeName>
        <fullName evidence="9">Mono(ADP-ribosyl)transferase</fullName>
    </alternativeName>
</protein>
<keyword evidence="4" id="KW-0548">Nucleotidyltransferase</keyword>
<dbReference type="InterPro" id="IPR011990">
    <property type="entry name" value="TPR-like_helical_dom_sf"/>
</dbReference>
<keyword evidence="3 9" id="KW-0808">Transferase</keyword>
<dbReference type="InterPro" id="IPR019734">
    <property type="entry name" value="TPR_rpt"/>
</dbReference>
<comment type="catalytic activity">
    <reaction evidence="7 9">
        <text>L-arginyl-[protein] + NAD(+) = N(omega)-(ADP-D-ribosyl)-L-arginyl-[protein] + nicotinamide + H(+)</text>
        <dbReference type="Rhea" id="RHEA:19149"/>
        <dbReference type="Rhea" id="RHEA-COMP:10532"/>
        <dbReference type="Rhea" id="RHEA-COMP:15087"/>
        <dbReference type="ChEBI" id="CHEBI:15378"/>
        <dbReference type="ChEBI" id="CHEBI:17154"/>
        <dbReference type="ChEBI" id="CHEBI:29965"/>
        <dbReference type="ChEBI" id="CHEBI:57540"/>
        <dbReference type="ChEBI" id="CHEBI:142554"/>
        <dbReference type="EC" id="2.4.2.31"/>
    </reaction>
</comment>
<dbReference type="PANTHER" id="PTHR45641">
    <property type="entry name" value="TETRATRICOPEPTIDE REPEAT PROTEIN (AFU_ORTHOLOGUE AFUA_6G03870)"/>
    <property type="match status" value="1"/>
</dbReference>
<evidence type="ECO:0000256" key="5">
    <source>
        <dbReference type="ARBA" id="ARBA00022737"/>
    </source>
</evidence>
<dbReference type="SUPFAM" id="SSF56399">
    <property type="entry name" value="ADP-ribosylation"/>
    <property type="match status" value="1"/>
</dbReference>
<gene>
    <name evidence="10" type="ORF">GRG538_LOCUS10251</name>
</gene>
<feature type="repeat" description="TPR" evidence="8">
    <location>
        <begin position="381"/>
        <end position="414"/>
    </location>
</feature>
<evidence type="ECO:0000256" key="9">
    <source>
        <dbReference type="RuleBase" id="RU361228"/>
    </source>
</evidence>
<dbReference type="SUPFAM" id="SSF48452">
    <property type="entry name" value="TPR-like"/>
    <property type="match status" value="1"/>
</dbReference>
<keyword evidence="9" id="KW-0521">NADP</keyword>
<dbReference type="PROSITE" id="PS51996">
    <property type="entry name" value="TR_MART"/>
    <property type="match status" value="1"/>
</dbReference>
<keyword evidence="2 9" id="KW-0328">Glycosyltransferase</keyword>
<dbReference type="EC" id="2.4.2.31" evidence="9"/>
<evidence type="ECO:0000313" key="11">
    <source>
        <dbReference type="Proteomes" id="UP000663872"/>
    </source>
</evidence>
<dbReference type="Pfam" id="PF13424">
    <property type="entry name" value="TPR_12"/>
    <property type="match status" value="2"/>
</dbReference>
<feature type="repeat" description="TPR" evidence="8">
    <location>
        <begin position="423"/>
        <end position="456"/>
    </location>
</feature>
<keyword evidence="9" id="KW-0520">NAD</keyword>
<keyword evidence="6 8" id="KW-0802">TPR repeat</keyword>
<dbReference type="SMART" id="SM00028">
    <property type="entry name" value="TPR"/>
    <property type="match status" value="6"/>
</dbReference>
<comment type="caution">
    <text evidence="10">The sequence shown here is derived from an EMBL/GenBank/DDBJ whole genome shotgun (WGS) entry which is preliminary data.</text>
</comment>
<dbReference type="Gene3D" id="1.25.40.10">
    <property type="entry name" value="Tetratricopeptide repeat domain"/>
    <property type="match status" value="2"/>
</dbReference>
<dbReference type="Pfam" id="PF13176">
    <property type="entry name" value="TPR_7"/>
    <property type="match status" value="1"/>
</dbReference>
<dbReference type="Proteomes" id="UP000663872">
    <property type="component" value="Unassembled WGS sequence"/>
</dbReference>
<comment type="similarity">
    <text evidence="1 9">Belongs to the Arg-specific ADP-ribosyltransferase family.</text>
</comment>
<keyword evidence="5" id="KW-0677">Repeat</keyword>
<organism evidence="10 11">
    <name type="scientific">Rotaria socialis</name>
    <dbReference type="NCBI Taxonomy" id="392032"/>
    <lineage>
        <taxon>Eukaryota</taxon>
        <taxon>Metazoa</taxon>
        <taxon>Spiralia</taxon>
        <taxon>Gnathifera</taxon>
        <taxon>Rotifera</taxon>
        <taxon>Eurotatoria</taxon>
        <taxon>Bdelloidea</taxon>
        <taxon>Philodinida</taxon>
        <taxon>Philodinidae</taxon>
        <taxon>Rotaria</taxon>
    </lineage>
</organism>
<evidence type="ECO:0000256" key="8">
    <source>
        <dbReference type="PROSITE-ProRule" id="PRU00339"/>
    </source>
</evidence>
<proteinExistence type="inferred from homology"/>
<dbReference type="PROSITE" id="PS50005">
    <property type="entry name" value="TPR"/>
    <property type="match status" value="2"/>
</dbReference>
<dbReference type="EMBL" id="CAJNYT010001299">
    <property type="protein sequence ID" value="CAF3403696.1"/>
    <property type="molecule type" value="Genomic_DNA"/>
</dbReference>